<dbReference type="PANTHER" id="PTHR35732">
    <property type="entry name" value="OS10G0545100 PROTEIN"/>
    <property type="match status" value="1"/>
</dbReference>
<evidence type="ECO:0000313" key="4">
    <source>
        <dbReference type="Proteomes" id="UP000747110"/>
    </source>
</evidence>
<feature type="compositionally biased region" description="Acidic residues" evidence="1">
    <location>
        <begin position="78"/>
        <end position="87"/>
    </location>
</feature>
<organism evidence="2 4">
    <name type="scientific">Volvox reticuliferus</name>
    <dbReference type="NCBI Taxonomy" id="1737510"/>
    <lineage>
        <taxon>Eukaryota</taxon>
        <taxon>Viridiplantae</taxon>
        <taxon>Chlorophyta</taxon>
        <taxon>core chlorophytes</taxon>
        <taxon>Chlorophyceae</taxon>
        <taxon>CS clade</taxon>
        <taxon>Chlamydomonadales</taxon>
        <taxon>Volvocaceae</taxon>
        <taxon>Volvox</taxon>
    </lineage>
</organism>
<dbReference type="EMBL" id="BNCP01000040">
    <property type="protein sequence ID" value="GIL87625.1"/>
    <property type="molecule type" value="Genomic_DNA"/>
</dbReference>
<keyword evidence="4" id="KW-1185">Reference proteome</keyword>
<comment type="caution">
    <text evidence="2">The sequence shown here is derived from an EMBL/GenBank/DDBJ whole genome shotgun (WGS) entry which is preliminary data.</text>
</comment>
<feature type="region of interest" description="Disordered" evidence="1">
    <location>
        <begin position="62"/>
        <end position="100"/>
    </location>
</feature>
<feature type="compositionally biased region" description="Low complexity" evidence="1">
    <location>
        <begin position="62"/>
        <end position="76"/>
    </location>
</feature>
<dbReference type="EMBL" id="BNCQ01000037">
    <property type="protein sequence ID" value="GIM11148.1"/>
    <property type="molecule type" value="Genomic_DNA"/>
</dbReference>
<accession>A0A8J4FVF6</accession>
<dbReference type="Proteomes" id="UP000747110">
    <property type="component" value="Unassembled WGS sequence"/>
</dbReference>
<evidence type="ECO:0000313" key="2">
    <source>
        <dbReference type="EMBL" id="GIL87625.1"/>
    </source>
</evidence>
<dbReference type="OrthoDB" id="2018221at2759"/>
<reference evidence="2" key="1">
    <citation type="journal article" date="2021" name="Proc. Natl. Acad. Sci. U.S.A.">
        <title>Three genomes in the algal genus Volvox reveal the fate of a haploid sex-determining region after a transition to homothallism.</title>
        <authorList>
            <person name="Yamamoto K."/>
            <person name="Hamaji T."/>
            <person name="Kawai-Toyooka H."/>
            <person name="Matsuzaki R."/>
            <person name="Takahashi F."/>
            <person name="Nishimura Y."/>
            <person name="Kawachi M."/>
            <person name="Noguchi H."/>
            <person name="Minakuchi Y."/>
            <person name="Umen J.G."/>
            <person name="Toyoda A."/>
            <person name="Nozaki H."/>
        </authorList>
    </citation>
    <scope>NUCLEOTIDE SEQUENCE</scope>
    <source>
        <strain evidence="3">NIES-3785</strain>
        <strain evidence="2">NIES-3786</strain>
    </source>
</reference>
<dbReference type="Pfam" id="PF12646">
    <property type="entry name" value="DUF3783"/>
    <property type="match status" value="1"/>
</dbReference>
<evidence type="ECO:0000313" key="3">
    <source>
        <dbReference type="EMBL" id="GIM11148.1"/>
    </source>
</evidence>
<dbReference type="AlphaFoldDB" id="A0A8J4FVF6"/>
<dbReference type="InterPro" id="IPR016621">
    <property type="entry name" value="UCP014543"/>
</dbReference>
<sequence>MQTVLRQPRHAGPYKVSTHSCRKKVFARIPALFPVRDPTTPLLLRGVHAYGFFDGLKNMLSGSGSSSSRPQPGSQGIDMEEAEEAGEGADMKRLDSESGGLAEDQGVFGPLAVLLVGFMAEEVEQFRSVMLEMEADMVKIVPCSPSMMGGTLQQALESEFPKYEQPLLGTRRTVFLSGMIGAEVVEVIAAYKDAGMPPTVWAAAVPNNYTRLVRDLVDEVHADNTVMVRRAQEAQQARQAAMQDVEMGEGQQL</sequence>
<evidence type="ECO:0000256" key="1">
    <source>
        <dbReference type="SAM" id="MobiDB-lite"/>
    </source>
</evidence>
<protein>
    <submittedName>
        <fullName evidence="2">Uncharacterized protein</fullName>
    </submittedName>
</protein>
<dbReference type="Proteomes" id="UP000722791">
    <property type="component" value="Unassembled WGS sequence"/>
</dbReference>
<gene>
    <name evidence="2" type="ORF">Vretifemale_15672</name>
    <name evidence="3" type="ORF">Vretimale_14695</name>
</gene>
<proteinExistence type="predicted"/>
<dbReference type="PANTHER" id="PTHR35732:SF1">
    <property type="entry name" value="OS10G0545100 PROTEIN"/>
    <property type="match status" value="1"/>
</dbReference>
<name>A0A8J4FVF6_9CHLO</name>